<evidence type="ECO:0000256" key="10">
    <source>
        <dbReference type="ARBA" id="ARBA00023192"/>
    </source>
</evidence>
<gene>
    <name evidence="12" type="primary">cysZ</name>
    <name evidence="12" type="ORF">LXO92_07195</name>
</gene>
<dbReference type="EMBL" id="JAJTND010000004">
    <property type="protein sequence ID" value="MCE3532159.1"/>
    <property type="molecule type" value="Genomic_DNA"/>
</dbReference>
<evidence type="ECO:0000256" key="3">
    <source>
        <dbReference type="ARBA" id="ARBA00022475"/>
    </source>
</evidence>
<feature type="transmembrane region" description="Helical" evidence="11">
    <location>
        <begin position="199"/>
        <end position="232"/>
    </location>
</feature>
<dbReference type="Pfam" id="PF07264">
    <property type="entry name" value="EI24"/>
    <property type="match status" value="1"/>
</dbReference>
<keyword evidence="7 11" id="KW-1133">Transmembrane helix</keyword>
<evidence type="ECO:0000256" key="2">
    <source>
        <dbReference type="ARBA" id="ARBA00022448"/>
    </source>
</evidence>
<keyword evidence="13" id="KW-1185">Reference proteome</keyword>
<name>A0ABS8X2F5_9GAMM</name>
<evidence type="ECO:0000256" key="9">
    <source>
        <dbReference type="ARBA" id="ARBA00023136"/>
    </source>
</evidence>
<proteinExistence type="predicted"/>
<feature type="transmembrane region" description="Helical" evidence="11">
    <location>
        <begin position="134"/>
        <end position="154"/>
    </location>
</feature>
<keyword evidence="3" id="KW-1003">Cell membrane</keyword>
<evidence type="ECO:0000256" key="1">
    <source>
        <dbReference type="ARBA" id="ARBA00004141"/>
    </source>
</evidence>
<sequence length="249" mass="29224">MKDFFHGMSYMLRGIRHLFTRGLKRFVLLPLVINFIMFAGLFYLIYHYLLPYAYHYLDKLPSWLSFLSSIFFVIFILSFFLMFLSLFTVFFNLIAAPLNGLLAEKTQHIFFGSAIPPVPFYKIVLRSIKRQIEFLSYFLPRFLVIGVLFFVPFLHPIYPFLWFLFNAWILSIQYQDFAMDNNLIGFKETRKKVAHNKMYSLGLGFSINLVSFIPILNILTMPAAVIGGTMLYCDRNKHLLKSLQGKDLI</sequence>
<reference evidence="12 13" key="1">
    <citation type="journal article" date="2024" name="Pathogens">
        <title>Characterization of a Novel Species of Legionella Isolated from a Healthcare Facility: Legionella resiliens sp. nov.</title>
        <authorList>
            <person name="Cristino S."/>
            <person name="Pascale M.R."/>
            <person name="Marino F."/>
            <person name="Derelitto C."/>
            <person name="Salaris S."/>
            <person name="Orsini M."/>
            <person name="Squarzoni S."/>
            <person name="Grottola A."/>
            <person name="Girolamini L."/>
        </authorList>
    </citation>
    <scope>NUCLEOTIDE SEQUENCE [LARGE SCALE GENOMIC DNA]</scope>
    <source>
        <strain evidence="12 13">8cVS16</strain>
    </source>
</reference>
<evidence type="ECO:0000256" key="11">
    <source>
        <dbReference type="SAM" id="Phobius"/>
    </source>
</evidence>
<dbReference type="PANTHER" id="PTHR37468">
    <property type="entry name" value="SULFATE TRANSPORTER CYSZ"/>
    <property type="match status" value="1"/>
</dbReference>
<evidence type="ECO:0000256" key="8">
    <source>
        <dbReference type="ARBA" id="ARBA00023032"/>
    </source>
</evidence>
<dbReference type="RefSeq" id="WP_182351988.1">
    <property type="nucleotide sequence ID" value="NZ_JAJSPM010000005.1"/>
</dbReference>
<keyword evidence="5" id="KW-0028">Amino-acid biosynthesis</keyword>
<evidence type="ECO:0000256" key="4">
    <source>
        <dbReference type="ARBA" id="ARBA00022519"/>
    </source>
</evidence>
<evidence type="ECO:0000256" key="5">
    <source>
        <dbReference type="ARBA" id="ARBA00022605"/>
    </source>
</evidence>
<comment type="caution">
    <text evidence="12">The sequence shown here is derived from an EMBL/GenBank/DDBJ whole genome shotgun (WGS) entry which is preliminary data.</text>
</comment>
<dbReference type="PANTHER" id="PTHR37468:SF1">
    <property type="entry name" value="SULFATE TRANSPORTER CYSZ"/>
    <property type="match status" value="1"/>
</dbReference>
<keyword evidence="4" id="KW-0997">Cell inner membrane</keyword>
<dbReference type="NCBIfam" id="NF003433">
    <property type="entry name" value="PRK04949.1"/>
    <property type="match status" value="1"/>
</dbReference>
<keyword evidence="8" id="KW-0764">Sulfate transport</keyword>
<feature type="transmembrane region" description="Helical" evidence="11">
    <location>
        <begin position="26"/>
        <end position="46"/>
    </location>
</feature>
<keyword evidence="10" id="KW-0198">Cysteine biosynthesis</keyword>
<comment type="subcellular location">
    <subcellularLocation>
        <location evidence="1">Membrane</location>
        <topology evidence="1">Multi-pass membrane protein</topology>
    </subcellularLocation>
</comment>
<evidence type="ECO:0000313" key="12">
    <source>
        <dbReference type="EMBL" id="MCE3532159.1"/>
    </source>
</evidence>
<keyword evidence="2" id="KW-0813">Transport</keyword>
<evidence type="ECO:0000313" key="13">
    <source>
        <dbReference type="Proteomes" id="UP001320170"/>
    </source>
</evidence>
<keyword evidence="9 11" id="KW-0472">Membrane</keyword>
<dbReference type="InterPro" id="IPR059112">
    <property type="entry name" value="CysZ/EI24"/>
</dbReference>
<feature type="transmembrane region" description="Helical" evidence="11">
    <location>
        <begin position="66"/>
        <end position="95"/>
    </location>
</feature>
<keyword evidence="6 11" id="KW-0812">Transmembrane</keyword>
<accession>A0ABS8X2F5</accession>
<evidence type="ECO:0000256" key="7">
    <source>
        <dbReference type="ARBA" id="ARBA00022989"/>
    </source>
</evidence>
<protein>
    <submittedName>
        <fullName evidence="12">Sulfate transporter CysZ</fullName>
    </submittedName>
</protein>
<dbReference type="Proteomes" id="UP001320170">
    <property type="component" value="Unassembled WGS sequence"/>
</dbReference>
<organism evidence="12 13">
    <name type="scientific">Legionella resiliens</name>
    <dbReference type="NCBI Taxonomy" id="2905958"/>
    <lineage>
        <taxon>Bacteria</taxon>
        <taxon>Pseudomonadati</taxon>
        <taxon>Pseudomonadota</taxon>
        <taxon>Gammaproteobacteria</taxon>
        <taxon>Legionellales</taxon>
        <taxon>Legionellaceae</taxon>
        <taxon>Legionella</taxon>
    </lineage>
</organism>
<dbReference type="InterPro" id="IPR050480">
    <property type="entry name" value="CysZ-like"/>
</dbReference>
<evidence type="ECO:0000256" key="6">
    <source>
        <dbReference type="ARBA" id="ARBA00022692"/>
    </source>
</evidence>